<dbReference type="RefSeq" id="WP_136391815.1">
    <property type="nucleotide sequence ID" value="NZ_LT598669.1"/>
</dbReference>
<dbReference type="AlphaFoldDB" id="A0A212IH84"/>
<dbReference type="GeneID" id="86975063"/>
<organism evidence="2">
    <name type="scientific">uncultured Citrobacter sp</name>
    <dbReference type="NCBI Taxonomy" id="200446"/>
    <lineage>
        <taxon>Bacteria</taxon>
        <taxon>Pseudomonadati</taxon>
        <taxon>Pseudomonadota</taxon>
        <taxon>Gammaproteobacteria</taxon>
        <taxon>Enterobacterales</taxon>
        <taxon>Enterobacteriaceae</taxon>
        <taxon>Citrobacter</taxon>
        <taxon>environmental samples</taxon>
    </lineage>
</organism>
<evidence type="ECO:0000259" key="1">
    <source>
        <dbReference type="Pfam" id="PF10124"/>
    </source>
</evidence>
<evidence type="ECO:0000313" key="3">
    <source>
        <dbReference type="EMBL" id="SBV67808.1"/>
    </source>
</evidence>
<protein>
    <submittedName>
        <fullName evidence="3">Major head subunit</fullName>
    </submittedName>
</protein>
<evidence type="ECO:0000313" key="2">
    <source>
        <dbReference type="EMBL" id="SBV66216.1"/>
    </source>
</evidence>
<dbReference type="EMBL" id="FLUA01000049">
    <property type="protein sequence ID" value="SBV66216.1"/>
    <property type="molecule type" value="Genomic_DNA"/>
</dbReference>
<proteinExistence type="predicted"/>
<feature type="domain" description="Bacteriophage Mu GpT" evidence="1">
    <location>
        <begin position="10"/>
        <end position="297"/>
    </location>
</feature>
<accession>A0A212IH84</accession>
<dbReference type="EMBL" id="FLUB01000020">
    <property type="protein sequence ID" value="SBV67808.1"/>
    <property type="molecule type" value="Genomic_DNA"/>
</dbReference>
<gene>
    <name evidence="3" type="primary">T</name>
    <name evidence="2" type="ORF">KL86CIT2_50068</name>
    <name evidence="3" type="ORF">KM92CIT3_80543</name>
</gene>
<sequence length="298" mass="32329">MAITIDASILNALSTSLSAAFTRGVGRITPQFRSVATVVPSSGASNTYGWLDDFPGIKEWVSTRQLLTLKEMGYSITNKTWESSIKVKREKIEDDQLGQYSVIAEQFGRSVTMFPDSLVFKLLCDGFTTTCFDGQYFFDSDHPVGTGTASNVVGTPATDTGEPWFLVDATQALLPIIFQDRRPFDFKALDDLDNEHTFTNNEFLFGTDGRCNVGYGFWQTAVGSKAALTTANYEAAVSAMLGLTKSNGEPLGVSPTLLVVGKGNRAAAKKLIEAVNNDAGASNIYYKDVDVLVSPYVK</sequence>
<reference evidence="2" key="1">
    <citation type="submission" date="2016-04" db="EMBL/GenBank/DDBJ databases">
        <authorList>
            <person name="Evans L.H."/>
            <person name="Alamgir A."/>
            <person name="Owens N."/>
            <person name="Weber N.D."/>
            <person name="Virtaneva K."/>
            <person name="Barbian K."/>
            <person name="Babar A."/>
            <person name="Rosenke K."/>
        </authorList>
    </citation>
    <scope>NUCLEOTIDE SEQUENCE</scope>
    <source>
        <strain evidence="2">86-2</strain>
        <strain evidence="3">92-3</strain>
    </source>
</reference>
<dbReference type="Pfam" id="PF10124">
    <property type="entry name" value="Mu-like_gpT"/>
    <property type="match status" value="1"/>
</dbReference>
<dbReference type="InterPro" id="IPR018774">
    <property type="entry name" value="Phage_Mu_GpT"/>
</dbReference>
<name>A0A212IH84_9ENTR</name>